<proteinExistence type="predicted"/>
<evidence type="ECO:0000313" key="5">
    <source>
        <dbReference type="Proteomes" id="UP000712673"/>
    </source>
</evidence>
<dbReference type="GO" id="GO:0004497">
    <property type="term" value="F:monooxygenase activity"/>
    <property type="evidence" value="ECO:0007669"/>
    <property type="project" value="UniProtKB-KW"/>
</dbReference>
<name>A0A938B4P6_UNCTE</name>
<accession>A0A938B4P6</accession>
<protein>
    <submittedName>
        <fullName evidence="4">LLM class flavin-dependent oxidoreductase</fullName>
    </submittedName>
</protein>
<dbReference type="InterPro" id="IPR036661">
    <property type="entry name" value="Luciferase-like_sf"/>
</dbReference>
<dbReference type="GO" id="GO:0005829">
    <property type="term" value="C:cytosol"/>
    <property type="evidence" value="ECO:0007669"/>
    <property type="project" value="TreeGrafter"/>
</dbReference>
<dbReference type="Proteomes" id="UP000712673">
    <property type="component" value="Unassembled WGS sequence"/>
</dbReference>
<dbReference type="InterPro" id="IPR050766">
    <property type="entry name" value="Bact_Lucif_Oxidored"/>
</dbReference>
<dbReference type="Pfam" id="PF00296">
    <property type="entry name" value="Bac_luciferase"/>
    <property type="match status" value="1"/>
</dbReference>
<dbReference type="PANTHER" id="PTHR30137">
    <property type="entry name" value="LUCIFERASE-LIKE MONOOXYGENASE"/>
    <property type="match status" value="1"/>
</dbReference>
<evidence type="ECO:0000256" key="1">
    <source>
        <dbReference type="ARBA" id="ARBA00023002"/>
    </source>
</evidence>
<dbReference type="Gene3D" id="3.20.20.30">
    <property type="entry name" value="Luciferase-like domain"/>
    <property type="match status" value="1"/>
</dbReference>
<gene>
    <name evidence="4" type="ORF">FJZ47_14195</name>
</gene>
<sequence>MHVALVMECDYRQGRTQEEAFSEAFTIAEAAENCGLDGVWLAERHFATHRRPTDPMGAGIPSVVSVPLVWASAIAARSERLRIGTGVSVLPLCHPIRLAEEAATVDQISRGRLDFGVGRSGFARAYEGYGIPYGESRERFQEALDVILKAWTDDRLTYEGKYFRCENLCVMPRPYQQPHPPIRVAATTPDTFPMIGRMGYPLVTGLRGFDIPEVAQNLKRYREAWHAAGHAGNGNVYIRIPVYVAATDVQGQRSPRPAPCVPIGAWPRTLPAPRRAVVRPSQKSAWRGASASAR</sequence>
<dbReference type="AlphaFoldDB" id="A0A938B4P6"/>
<comment type="caution">
    <text evidence="4">The sequence shown here is derived from an EMBL/GenBank/DDBJ whole genome shotgun (WGS) entry which is preliminary data.</text>
</comment>
<dbReference type="GO" id="GO:0016705">
    <property type="term" value="F:oxidoreductase activity, acting on paired donors, with incorporation or reduction of molecular oxygen"/>
    <property type="evidence" value="ECO:0007669"/>
    <property type="project" value="InterPro"/>
</dbReference>
<dbReference type="SUPFAM" id="SSF51679">
    <property type="entry name" value="Bacterial luciferase-like"/>
    <property type="match status" value="1"/>
</dbReference>
<organism evidence="4 5">
    <name type="scientific">Tectimicrobiota bacterium</name>
    <dbReference type="NCBI Taxonomy" id="2528274"/>
    <lineage>
        <taxon>Bacteria</taxon>
        <taxon>Pseudomonadati</taxon>
        <taxon>Nitrospinota/Tectimicrobiota group</taxon>
        <taxon>Candidatus Tectimicrobiota</taxon>
    </lineage>
</organism>
<dbReference type="PANTHER" id="PTHR30137:SF8">
    <property type="entry name" value="BLR5498 PROTEIN"/>
    <property type="match status" value="1"/>
</dbReference>
<evidence type="ECO:0000259" key="3">
    <source>
        <dbReference type="Pfam" id="PF00296"/>
    </source>
</evidence>
<dbReference type="EMBL" id="VGLS01000441">
    <property type="protein sequence ID" value="MBM3224938.1"/>
    <property type="molecule type" value="Genomic_DNA"/>
</dbReference>
<evidence type="ECO:0000256" key="2">
    <source>
        <dbReference type="ARBA" id="ARBA00023033"/>
    </source>
</evidence>
<evidence type="ECO:0000313" key="4">
    <source>
        <dbReference type="EMBL" id="MBM3224938.1"/>
    </source>
</evidence>
<keyword evidence="1" id="KW-0560">Oxidoreductase</keyword>
<reference evidence="4" key="1">
    <citation type="submission" date="2019-03" db="EMBL/GenBank/DDBJ databases">
        <title>Lake Tanganyika Metagenome-Assembled Genomes (MAGs).</title>
        <authorList>
            <person name="Tran P."/>
        </authorList>
    </citation>
    <scope>NUCLEOTIDE SEQUENCE</scope>
    <source>
        <strain evidence="4">K_DeepCast_65m_m2_066</strain>
    </source>
</reference>
<keyword evidence="2" id="KW-0503">Monooxygenase</keyword>
<dbReference type="InterPro" id="IPR011251">
    <property type="entry name" value="Luciferase-like_dom"/>
</dbReference>
<feature type="domain" description="Luciferase-like" evidence="3">
    <location>
        <begin position="13"/>
        <end position="248"/>
    </location>
</feature>